<comment type="caution">
    <text evidence="3">The sequence shown here is derived from an EMBL/GenBank/DDBJ whole genome shotgun (WGS) entry which is preliminary data.</text>
</comment>
<dbReference type="RefSeq" id="WP_024451168.1">
    <property type="nucleotide sequence ID" value="NZ_CCBB010000003.1"/>
</dbReference>
<evidence type="ECO:0000259" key="2">
    <source>
        <dbReference type="SMART" id="SM00014"/>
    </source>
</evidence>
<dbReference type="SUPFAM" id="SSF48317">
    <property type="entry name" value="Acid phosphatase/Vanadium-dependent haloperoxidase"/>
    <property type="match status" value="1"/>
</dbReference>
<sequence>MTPLTVRGRPTRAVLLAGMLLALFAGLGLVAHQARSGTALDHTVLNTMLTHRSPTLTTWALIITTVFSPVGTGVLAVLAGAVVWWRSGSPRPALVMVGALAGAGAASTLTKLIVGAHRPPAAVQLIAETDGSFPSGHVTGTLALLGTLAVVAGHRSGRTTRAVMEAVAALAAVAVGFTRLYLGVHWVSDVVGGLLLGAAAVVLAHLAVQRVMDPVGAAGTSATQTAVPTNAS</sequence>
<evidence type="ECO:0000313" key="4">
    <source>
        <dbReference type="Proteomes" id="UP000028870"/>
    </source>
</evidence>
<evidence type="ECO:0000256" key="1">
    <source>
        <dbReference type="SAM" id="Phobius"/>
    </source>
</evidence>
<dbReference type="Pfam" id="PF01569">
    <property type="entry name" value="PAP2"/>
    <property type="match status" value="1"/>
</dbReference>
<dbReference type="PANTHER" id="PTHR14969">
    <property type="entry name" value="SPHINGOSINE-1-PHOSPHATE PHOSPHOHYDROLASE"/>
    <property type="match status" value="1"/>
</dbReference>
<gene>
    <name evidence="3" type="ORF">BN977_05277</name>
</gene>
<keyword evidence="1" id="KW-0812">Transmembrane</keyword>
<dbReference type="EMBL" id="CCBB010000003">
    <property type="protein sequence ID" value="CDO10444.1"/>
    <property type="molecule type" value="Genomic_DNA"/>
</dbReference>
<protein>
    <submittedName>
        <fullName evidence="3">Membrane-associated phospholipid phosphatase</fullName>
    </submittedName>
</protein>
<dbReference type="PANTHER" id="PTHR14969:SF13">
    <property type="entry name" value="AT30094P"/>
    <property type="match status" value="1"/>
</dbReference>
<dbReference type="AlphaFoldDB" id="W9AX88"/>
<keyword evidence="4" id="KW-1185">Reference proteome</keyword>
<keyword evidence="1" id="KW-1133">Transmembrane helix</keyword>
<dbReference type="Proteomes" id="UP000028870">
    <property type="component" value="Unassembled WGS sequence"/>
</dbReference>
<dbReference type="Gene3D" id="1.20.144.10">
    <property type="entry name" value="Phosphatidic acid phosphatase type 2/haloperoxidase"/>
    <property type="match status" value="1"/>
</dbReference>
<feature type="transmembrane region" description="Helical" evidence="1">
    <location>
        <begin position="190"/>
        <end position="208"/>
    </location>
</feature>
<reference evidence="3" key="1">
    <citation type="submission" date="2014-03" db="EMBL/GenBank/DDBJ databases">
        <title>Draft Genome Sequence of Mycobacterium cosmeticum DSM 44829.</title>
        <authorList>
            <person name="Croce O."/>
            <person name="Robert C."/>
            <person name="Raoult D."/>
            <person name="Drancourt M."/>
        </authorList>
    </citation>
    <scope>NUCLEOTIDE SEQUENCE [LARGE SCALE GENOMIC DNA]</scope>
    <source>
        <strain evidence="3">DSM 44829</strain>
    </source>
</reference>
<feature type="transmembrane region" description="Helical" evidence="1">
    <location>
        <begin position="60"/>
        <end position="85"/>
    </location>
</feature>
<dbReference type="eggNOG" id="COG0671">
    <property type="taxonomic scope" value="Bacteria"/>
</dbReference>
<keyword evidence="1" id="KW-0472">Membrane</keyword>
<proteinExistence type="predicted"/>
<feature type="domain" description="Phosphatidic acid phosphatase type 2/haloperoxidase" evidence="2">
    <location>
        <begin position="94"/>
        <end position="205"/>
    </location>
</feature>
<dbReference type="OrthoDB" id="5289372at2"/>
<dbReference type="CDD" id="cd03392">
    <property type="entry name" value="PAP2_like_2"/>
    <property type="match status" value="1"/>
</dbReference>
<feature type="transmembrane region" description="Helical" evidence="1">
    <location>
        <begin position="166"/>
        <end position="184"/>
    </location>
</feature>
<organism evidence="3 4">
    <name type="scientific">Mycolicibacterium cosmeticum</name>
    <dbReference type="NCBI Taxonomy" id="258533"/>
    <lineage>
        <taxon>Bacteria</taxon>
        <taxon>Bacillati</taxon>
        <taxon>Actinomycetota</taxon>
        <taxon>Actinomycetes</taxon>
        <taxon>Mycobacteriales</taxon>
        <taxon>Mycobacteriaceae</taxon>
        <taxon>Mycolicibacterium</taxon>
    </lineage>
</organism>
<reference evidence="3" key="2">
    <citation type="submission" date="2014-03" db="EMBL/GenBank/DDBJ databases">
        <authorList>
            <person name="Urmite Genomes"/>
        </authorList>
    </citation>
    <scope>NUCLEOTIDE SEQUENCE</scope>
    <source>
        <strain evidence="3">DSM 44829</strain>
    </source>
</reference>
<name>W9AX88_MYCCO</name>
<feature type="transmembrane region" description="Helical" evidence="1">
    <location>
        <begin position="134"/>
        <end position="154"/>
    </location>
</feature>
<dbReference type="InterPro" id="IPR036938">
    <property type="entry name" value="PAP2/HPO_sf"/>
</dbReference>
<dbReference type="STRING" id="258533.BN977_05277"/>
<accession>W9AX88</accession>
<dbReference type="InterPro" id="IPR000326">
    <property type="entry name" value="PAP2/HPO"/>
</dbReference>
<feature type="transmembrane region" description="Helical" evidence="1">
    <location>
        <begin position="92"/>
        <end position="114"/>
    </location>
</feature>
<dbReference type="SMART" id="SM00014">
    <property type="entry name" value="acidPPc"/>
    <property type="match status" value="1"/>
</dbReference>
<evidence type="ECO:0000313" key="3">
    <source>
        <dbReference type="EMBL" id="CDO10444.1"/>
    </source>
</evidence>